<reference evidence="2 3" key="1">
    <citation type="journal article" date="2024" name="BMC Biol.">
        <title>Comparative genomics of Ascetosporea gives new insight into the evolutionary basis for animal parasitism in Rhizaria.</title>
        <authorList>
            <person name="Hiltunen Thoren M."/>
            <person name="Onut-Brannstrom I."/>
            <person name="Alfjorden A."/>
            <person name="Peckova H."/>
            <person name="Swords F."/>
            <person name="Hooper C."/>
            <person name="Holzer A.S."/>
            <person name="Bass D."/>
            <person name="Burki F."/>
        </authorList>
    </citation>
    <scope>NUCLEOTIDE SEQUENCE [LARGE SCALE GENOMIC DNA]</scope>
    <source>
        <strain evidence="2">20-A016</strain>
    </source>
</reference>
<feature type="compositionally biased region" description="Low complexity" evidence="1">
    <location>
        <begin position="103"/>
        <end position="112"/>
    </location>
</feature>
<protein>
    <submittedName>
        <fullName evidence="2">Uncharacterized protein</fullName>
    </submittedName>
</protein>
<keyword evidence="3" id="KW-1185">Reference proteome</keyword>
<dbReference type="EMBL" id="JBDODL010002751">
    <property type="protein sequence ID" value="MES1922414.1"/>
    <property type="molecule type" value="Genomic_DNA"/>
</dbReference>
<accession>A0ABV2ARW5</accession>
<feature type="compositionally biased region" description="Low complexity" evidence="1">
    <location>
        <begin position="66"/>
        <end position="79"/>
    </location>
</feature>
<feature type="compositionally biased region" description="Basic residues" evidence="1">
    <location>
        <begin position="80"/>
        <end position="93"/>
    </location>
</feature>
<evidence type="ECO:0000313" key="2">
    <source>
        <dbReference type="EMBL" id="MES1922414.1"/>
    </source>
</evidence>
<sequence>MSSLENVLDECDLDHRYLKKFEEKQITIENLFDIDKSILRRVIKKKEERKKLTNWIENKRKRKSSKNSLFSRKSSNYSKKSQKNRKIAKSLKNPKKEEKSKSSAKNQKSKNSPKNEESKGLTMDDGLRKFSKLLTLSNRRSTIQFDQNLKANKTSSSKNKDSPELENLFKRRKNIKRKKEILDNKDLDNDYIDILAKFMSSSEHRTNPKIVTIDRKIFKKVPKKEDENIDNLIELLTEKFQKADFKDEKLEKPQILDQAD</sequence>
<dbReference type="Proteomes" id="UP001439008">
    <property type="component" value="Unassembled WGS sequence"/>
</dbReference>
<organism evidence="2 3">
    <name type="scientific">Bonamia ostreae</name>
    <dbReference type="NCBI Taxonomy" id="126728"/>
    <lineage>
        <taxon>Eukaryota</taxon>
        <taxon>Sar</taxon>
        <taxon>Rhizaria</taxon>
        <taxon>Endomyxa</taxon>
        <taxon>Ascetosporea</taxon>
        <taxon>Haplosporida</taxon>
        <taxon>Bonamia</taxon>
    </lineage>
</organism>
<proteinExistence type="predicted"/>
<evidence type="ECO:0000256" key="1">
    <source>
        <dbReference type="SAM" id="MobiDB-lite"/>
    </source>
</evidence>
<comment type="caution">
    <text evidence="2">The sequence shown here is derived from an EMBL/GenBank/DDBJ whole genome shotgun (WGS) entry which is preliminary data.</text>
</comment>
<feature type="non-terminal residue" evidence="2">
    <location>
        <position position="260"/>
    </location>
</feature>
<feature type="compositionally biased region" description="Polar residues" evidence="1">
    <location>
        <begin position="145"/>
        <end position="157"/>
    </location>
</feature>
<feature type="region of interest" description="Disordered" evidence="1">
    <location>
        <begin position="56"/>
        <end position="123"/>
    </location>
</feature>
<feature type="region of interest" description="Disordered" evidence="1">
    <location>
        <begin position="145"/>
        <end position="166"/>
    </location>
</feature>
<evidence type="ECO:0000313" key="3">
    <source>
        <dbReference type="Proteomes" id="UP001439008"/>
    </source>
</evidence>
<name>A0ABV2ARW5_9EUKA</name>
<gene>
    <name evidence="2" type="ORF">MHBO_003925</name>
</gene>